<keyword evidence="1" id="KW-1133">Transmembrane helix</keyword>
<feature type="transmembrane region" description="Helical" evidence="1">
    <location>
        <begin position="21"/>
        <end position="41"/>
    </location>
</feature>
<evidence type="ECO:0000313" key="2">
    <source>
        <dbReference type="EMBL" id="CAE2282627.1"/>
    </source>
</evidence>
<organism evidence="2">
    <name type="scientific">Guillardia theta</name>
    <name type="common">Cryptophyte</name>
    <name type="synonym">Cryptomonas phi</name>
    <dbReference type="NCBI Taxonomy" id="55529"/>
    <lineage>
        <taxon>Eukaryota</taxon>
        <taxon>Cryptophyceae</taxon>
        <taxon>Pyrenomonadales</taxon>
        <taxon>Geminigeraceae</taxon>
        <taxon>Guillardia</taxon>
    </lineage>
</organism>
<protein>
    <submittedName>
        <fullName evidence="2">Uncharacterized protein</fullName>
    </submittedName>
</protein>
<dbReference type="AlphaFoldDB" id="A0A7S4K3G9"/>
<keyword evidence="1" id="KW-0812">Transmembrane</keyword>
<gene>
    <name evidence="2" type="ORF">GTHE00462_LOCUS9389</name>
</gene>
<reference evidence="2" key="1">
    <citation type="submission" date="2021-01" db="EMBL/GenBank/DDBJ databases">
        <authorList>
            <person name="Corre E."/>
            <person name="Pelletier E."/>
            <person name="Niang G."/>
            <person name="Scheremetjew M."/>
            <person name="Finn R."/>
            <person name="Kale V."/>
            <person name="Holt S."/>
            <person name="Cochrane G."/>
            <person name="Meng A."/>
            <person name="Brown T."/>
            <person name="Cohen L."/>
        </authorList>
    </citation>
    <scope>NUCLEOTIDE SEQUENCE</scope>
    <source>
        <strain evidence="2">CCMP 2712</strain>
    </source>
</reference>
<keyword evidence="1" id="KW-0472">Membrane</keyword>
<dbReference type="EMBL" id="HBKN01011996">
    <property type="protein sequence ID" value="CAE2282627.1"/>
    <property type="molecule type" value="Transcribed_RNA"/>
</dbReference>
<sequence length="267" mass="27868">MQLIAPQASSMASSHRSRRPRLAMAASAGLIVLGMVAVSLLDGSHVRHTELGLAGVANPVKFKILAKDLQKAQSKLQKFLNGLDVQKAGSIRGSVATDEMEASAIINGNGGDMEKNMAKPFSEVDGAHSDPSGVASAIIKQVDKDDIDVTGKAGAMNYKKILKEASKDDPLGAAWLRGSLPNYDAEASFITKDVSGNFEKELENDPVIKVAGGKTSARVVADAIVDEATKDKNDVDCTGVVDGSGIHGIGHGSPPCTTMSEVVKSED</sequence>
<accession>A0A7S4K3G9</accession>
<proteinExistence type="predicted"/>
<evidence type="ECO:0000256" key="1">
    <source>
        <dbReference type="SAM" id="Phobius"/>
    </source>
</evidence>
<name>A0A7S4K3G9_GUITH</name>